<proteinExistence type="predicted"/>
<feature type="compositionally biased region" description="Basic residues" evidence="1">
    <location>
        <begin position="153"/>
        <end position="164"/>
    </location>
</feature>
<reference evidence="2" key="1">
    <citation type="submission" date="2020-11" db="EMBL/GenBank/DDBJ databases">
        <authorList>
            <person name="Tran Van P."/>
        </authorList>
    </citation>
    <scope>NUCLEOTIDE SEQUENCE</scope>
</reference>
<name>A0A7R9LL13_9ACAR</name>
<dbReference type="PANTHER" id="PTHR21838:SF2">
    <property type="entry name" value="COILED-COIL DOMAIN-CONTAINING PROTEIN 137"/>
    <property type="match status" value="1"/>
</dbReference>
<evidence type="ECO:0000313" key="3">
    <source>
        <dbReference type="Proteomes" id="UP000759131"/>
    </source>
</evidence>
<feature type="region of interest" description="Disordered" evidence="1">
    <location>
        <begin position="141"/>
        <end position="189"/>
    </location>
</feature>
<protein>
    <submittedName>
        <fullName evidence="2">Uncharacterized protein</fullName>
    </submittedName>
</protein>
<organism evidence="2">
    <name type="scientific">Medioppia subpectinata</name>
    <dbReference type="NCBI Taxonomy" id="1979941"/>
    <lineage>
        <taxon>Eukaryota</taxon>
        <taxon>Metazoa</taxon>
        <taxon>Ecdysozoa</taxon>
        <taxon>Arthropoda</taxon>
        <taxon>Chelicerata</taxon>
        <taxon>Arachnida</taxon>
        <taxon>Acari</taxon>
        <taxon>Acariformes</taxon>
        <taxon>Sarcoptiformes</taxon>
        <taxon>Oribatida</taxon>
        <taxon>Brachypylina</taxon>
        <taxon>Oppioidea</taxon>
        <taxon>Oppiidae</taxon>
        <taxon>Medioppia</taxon>
    </lineage>
</organism>
<dbReference type="Proteomes" id="UP000759131">
    <property type="component" value="Unassembled WGS sequence"/>
</dbReference>
<dbReference type="EMBL" id="CAJPIZ010029679">
    <property type="protein sequence ID" value="CAG2119749.1"/>
    <property type="molecule type" value="Genomic_DNA"/>
</dbReference>
<evidence type="ECO:0000313" key="2">
    <source>
        <dbReference type="EMBL" id="CAD7643657.1"/>
    </source>
</evidence>
<feature type="compositionally biased region" description="Basic and acidic residues" evidence="1">
    <location>
        <begin position="165"/>
        <end position="179"/>
    </location>
</feature>
<dbReference type="GO" id="GO:0005634">
    <property type="term" value="C:nucleus"/>
    <property type="evidence" value="ECO:0007669"/>
    <property type="project" value="TreeGrafter"/>
</dbReference>
<dbReference type="OrthoDB" id="5876637at2759"/>
<dbReference type="EMBL" id="OC884254">
    <property type="protein sequence ID" value="CAD7643657.1"/>
    <property type="molecule type" value="Genomic_DNA"/>
</dbReference>
<accession>A0A7R9LL13</accession>
<sequence length="223" mass="26339">MRHTRIAKSRRHKKFKCVDNSSEDLIDRQVNQNNTRDQTISRKWQQILDLKQQMIQKNRNKKKKKKTNNELISIRTAKSDPIEKGMTRSAKQLPEVIEQGLYESQSHFISRLSKMSAKAKAEANIEDRFDVDFCQKLDTNDSKADEKTDKNKTPKNNKRKKQKVKQNERQNERQNEKQQKIGGKRRKEDSFAHLKDSFVFGERVAEPPVFDSIKFKPKLLKKQ</sequence>
<dbReference type="PANTHER" id="PTHR21838">
    <property type="entry name" value="COILED-COIL DOMAIN-CONTAINING PROTEIN 137"/>
    <property type="match status" value="1"/>
</dbReference>
<keyword evidence="3" id="KW-1185">Reference proteome</keyword>
<dbReference type="AlphaFoldDB" id="A0A7R9LL13"/>
<gene>
    <name evidence="2" type="ORF">OSB1V03_LOCUS19696</name>
</gene>
<evidence type="ECO:0000256" key="1">
    <source>
        <dbReference type="SAM" id="MobiDB-lite"/>
    </source>
</evidence>
<feature type="compositionally biased region" description="Basic and acidic residues" evidence="1">
    <location>
        <begin position="141"/>
        <end position="152"/>
    </location>
</feature>
<dbReference type="InterPro" id="IPR026680">
    <property type="entry name" value="CCDC137"/>
</dbReference>